<dbReference type="PANTHER" id="PTHR33336:SF3">
    <property type="entry name" value="ABM DOMAIN-CONTAINING PROTEIN"/>
    <property type="match status" value="1"/>
</dbReference>
<evidence type="ECO:0000313" key="3">
    <source>
        <dbReference type="Proteomes" id="UP000019141"/>
    </source>
</evidence>
<dbReference type="InterPro" id="IPR007138">
    <property type="entry name" value="ABM_dom"/>
</dbReference>
<evidence type="ECO:0000259" key="1">
    <source>
        <dbReference type="PROSITE" id="PS51725"/>
    </source>
</evidence>
<dbReference type="HOGENOM" id="CLU_131496_13_2_7"/>
<reference evidence="2 3" key="1">
    <citation type="journal article" date="2014" name="Nature">
        <title>An environmental bacterial taxon with a large and distinct metabolic repertoire.</title>
        <authorList>
            <person name="Wilson M.C."/>
            <person name="Mori T."/>
            <person name="Ruckert C."/>
            <person name="Uria A.R."/>
            <person name="Helf M.J."/>
            <person name="Takada K."/>
            <person name="Gernert C."/>
            <person name="Steffens U.A."/>
            <person name="Heycke N."/>
            <person name="Schmitt S."/>
            <person name="Rinke C."/>
            <person name="Helfrich E.J."/>
            <person name="Brachmann A.O."/>
            <person name="Gurgui C."/>
            <person name="Wakimoto T."/>
            <person name="Kracht M."/>
            <person name="Crusemann M."/>
            <person name="Hentschel U."/>
            <person name="Abe I."/>
            <person name="Matsunaga S."/>
            <person name="Kalinowski J."/>
            <person name="Takeyama H."/>
            <person name="Piel J."/>
        </authorList>
    </citation>
    <scope>NUCLEOTIDE SEQUENCE [LARGE SCALE GENOMIC DNA]</scope>
    <source>
        <strain evidence="3">TSY1</strain>
    </source>
</reference>
<dbReference type="InterPro" id="IPR050744">
    <property type="entry name" value="AI-2_Isomerase_LsrG"/>
</dbReference>
<keyword evidence="3" id="KW-1185">Reference proteome</keyword>
<evidence type="ECO:0000313" key="2">
    <source>
        <dbReference type="EMBL" id="ETW99246.1"/>
    </source>
</evidence>
<gene>
    <name evidence="2" type="ORF">ETSY1_15705</name>
</gene>
<accession>W4LPA4</accession>
<dbReference type="GO" id="GO:0003824">
    <property type="term" value="F:catalytic activity"/>
    <property type="evidence" value="ECO:0007669"/>
    <property type="project" value="TreeGrafter"/>
</dbReference>
<dbReference type="Proteomes" id="UP000019141">
    <property type="component" value="Unassembled WGS sequence"/>
</dbReference>
<dbReference type="PROSITE" id="PS51725">
    <property type="entry name" value="ABM"/>
    <property type="match status" value="1"/>
</dbReference>
<dbReference type="Gene3D" id="3.30.70.100">
    <property type="match status" value="1"/>
</dbReference>
<dbReference type="PANTHER" id="PTHR33336">
    <property type="entry name" value="QUINOL MONOOXYGENASE YGIN-RELATED"/>
    <property type="match status" value="1"/>
</dbReference>
<dbReference type="EMBL" id="AZHW01000468">
    <property type="protein sequence ID" value="ETW99246.1"/>
    <property type="molecule type" value="Genomic_DNA"/>
</dbReference>
<dbReference type="AlphaFoldDB" id="W4LPA4"/>
<dbReference type="Pfam" id="PF03992">
    <property type="entry name" value="ABM"/>
    <property type="match status" value="1"/>
</dbReference>
<name>W4LPA4_ENTF1</name>
<sequence>MIIVNGRIETTAEAIAALKDAVATMEAASRAEAGCDDYTFSVELNNPNAIRITERWEDMAALEAHMGTPHMAEFQKAMAAHPPKASQVYFYEATEVPRPGSR</sequence>
<comment type="caution">
    <text evidence="2">The sequence shown here is derived from an EMBL/GenBank/DDBJ whole genome shotgun (WGS) entry which is preliminary data.</text>
</comment>
<dbReference type="SUPFAM" id="SSF54909">
    <property type="entry name" value="Dimeric alpha+beta barrel"/>
    <property type="match status" value="1"/>
</dbReference>
<protein>
    <recommendedName>
        <fullName evidence="1">ABM domain-containing protein</fullName>
    </recommendedName>
</protein>
<feature type="domain" description="ABM" evidence="1">
    <location>
        <begin position="2"/>
        <end position="96"/>
    </location>
</feature>
<organism evidence="2 3">
    <name type="scientific">Entotheonella factor</name>
    <dbReference type="NCBI Taxonomy" id="1429438"/>
    <lineage>
        <taxon>Bacteria</taxon>
        <taxon>Pseudomonadati</taxon>
        <taxon>Nitrospinota/Tectimicrobiota group</taxon>
        <taxon>Candidatus Tectimicrobiota</taxon>
        <taxon>Candidatus Entotheonellia</taxon>
        <taxon>Candidatus Entotheonellales</taxon>
        <taxon>Candidatus Entotheonellaceae</taxon>
        <taxon>Candidatus Entotheonella</taxon>
    </lineage>
</organism>
<dbReference type="InterPro" id="IPR011008">
    <property type="entry name" value="Dimeric_a/b-barrel"/>
</dbReference>
<proteinExistence type="predicted"/>